<name>A0A0F9DL91_9ZZZZ</name>
<protein>
    <recommendedName>
        <fullName evidence="2">Major capsid protein</fullName>
    </recommendedName>
</protein>
<sequence length="351" mass="38259">MATRNLGQFVTALELSRHIHEGALVPLIQSLSKEIQMFGDANMEVANDGSGHIGTTENSQPTGNYYGYNEGIATEASTSAEFREPLIMLGSRFQAHKKLLIKQARGDMQLAGAIRARMIGQSMAGMLKNHMTQILYGSRLTGKSPLGIFTRTDSNNLASAFVHDNARGNASATANKTSALLIGWGPLKYTWIFPEGEAPASGNIAQPGSPLTGVGITVEALPDDWVEDVDADSTKKFMAVRNELGLDTSHAIMDARYVQRQCNISTSNIDGDDDISFDESILIEMLHAMPDRENAILYVNKTLGAQIDNRANIKGNVFHMKDDPFGNYVPHVREVPIHINEQIVDTEATVT</sequence>
<dbReference type="Pfam" id="PF20911">
    <property type="entry name" value="GP7"/>
    <property type="match status" value="1"/>
</dbReference>
<accession>A0A0F9DL91</accession>
<organism evidence="1">
    <name type="scientific">marine sediment metagenome</name>
    <dbReference type="NCBI Taxonomy" id="412755"/>
    <lineage>
        <taxon>unclassified sequences</taxon>
        <taxon>metagenomes</taxon>
        <taxon>ecological metagenomes</taxon>
    </lineage>
</organism>
<dbReference type="EMBL" id="LAZR01028472">
    <property type="protein sequence ID" value="KKL62493.1"/>
    <property type="molecule type" value="Genomic_DNA"/>
</dbReference>
<evidence type="ECO:0008006" key="2">
    <source>
        <dbReference type="Google" id="ProtNLM"/>
    </source>
</evidence>
<dbReference type="InterPro" id="IPR048813">
    <property type="entry name" value="GP7-like"/>
</dbReference>
<dbReference type="AlphaFoldDB" id="A0A0F9DL91"/>
<reference evidence="1" key="1">
    <citation type="journal article" date="2015" name="Nature">
        <title>Complex archaea that bridge the gap between prokaryotes and eukaryotes.</title>
        <authorList>
            <person name="Spang A."/>
            <person name="Saw J.H."/>
            <person name="Jorgensen S.L."/>
            <person name="Zaremba-Niedzwiedzka K."/>
            <person name="Martijn J."/>
            <person name="Lind A.E."/>
            <person name="van Eijk R."/>
            <person name="Schleper C."/>
            <person name="Guy L."/>
            <person name="Ettema T.J."/>
        </authorList>
    </citation>
    <scope>NUCLEOTIDE SEQUENCE</scope>
</reference>
<gene>
    <name evidence="1" type="ORF">LCGC14_2184650</name>
</gene>
<comment type="caution">
    <text evidence="1">The sequence shown here is derived from an EMBL/GenBank/DDBJ whole genome shotgun (WGS) entry which is preliminary data.</text>
</comment>
<proteinExistence type="predicted"/>
<evidence type="ECO:0000313" key="1">
    <source>
        <dbReference type="EMBL" id="KKL62493.1"/>
    </source>
</evidence>